<dbReference type="InterPro" id="IPR023214">
    <property type="entry name" value="HAD_sf"/>
</dbReference>
<protein>
    <submittedName>
        <fullName evidence="1">Cof-type HAD-IIB family hydrolase</fullName>
        <ecNumber evidence="1">3.1.3.-</ecNumber>
    </submittedName>
</protein>
<dbReference type="Gene3D" id="3.30.1240.10">
    <property type="match status" value="1"/>
</dbReference>
<dbReference type="RefSeq" id="WP_376983048.1">
    <property type="nucleotide sequence ID" value="NZ_JBHLSV010000036.1"/>
</dbReference>
<dbReference type="NCBIfam" id="TIGR01484">
    <property type="entry name" value="HAD-SF-IIB"/>
    <property type="match status" value="1"/>
</dbReference>
<dbReference type="SFLD" id="SFLDG01140">
    <property type="entry name" value="C2.B:_Phosphomannomutase_and_P"/>
    <property type="match status" value="1"/>
</dbReference>
<accession>A0ABV6RG67</accession>
<dbReference type="GO" id="GO:0016787">
    <property type="term" value="F:hydrolase activity"/>
    <property type="evidence" value="ECO:0007669"/>
    <property type="project" value="UniProtKB-KW"/>
</dbReference>
<dbReference type="CDD" id="cd07518">
    <property type="entry name" value="HAD_YbiV-Like"/>
    <property type="match status" value="1"/>
</dbReference>
<dbReference type="SFLD" id="SFLDS00003">
    <property type="entry name" value="Haloacid_Dehalogenase"/>
    <property type="match status" value="1"/>
</dbReference>
<gene>
    <name evidence="1" type="ORF">ACFFF6_18805</name>
</gene>
<dbReference type="SUPFAM" id="SSF56784">
    <property type="entry name" value="HAD-like"/>
    <property type="match status" value="1"/>
</dbReference>
<dbReference type="PANTHER" id="PTHR10000">
    <property type="entry name" value="PHOSPHOSERINE PHOSPHATASE"/>
    <property type="match status" value="1"/>
</dbReference>
<comment type="caution">
    <text evidence="1">The sequence shown here is derived from an EMBL/GenBank/DDBJ whole genome shotgun (WGS) entry which is preliminary data.</text>
</comment>
<dbReference type="Proteomes" id="UP001589793">
    <property type="component" value="Unassembled WGS sequence"/>
</dbReference>
<dbReference type="PANTHER" id="PTHR10000:SF53">
    <property type="entry name" value="5-AMINO-6-(5-PHOSPHO-D-RIBITYLAMINO)URACIL PHOSPHATASE YBJI-RELATED"/>
    <property type="match status" value="1"/>
</dbReference>
<dbReference type="Gene3D" id="3.40.50.1000">
    <property type="entry name" value="HAD superfamily/HAD-like"/>
    <property type="match status" value="1"/>
</dbReference>
<keyword evidence="2" id="KW-1185">Reference proteome</keyword>
<dbReference type="EC" id="3.1.3.-" evidence="1"/>
<evidence type="ECO:0000313" key="2">
    <source>
        <dbReference type="Proteomes" id="UP001589793"/>
    </source>
</evidence>
<dbReference type="EMBL" id="JBHLSV010000036">
    <property type="protein sequence ID" value="MFC0676005.1"/>
    <property type="molecule type" value="Genomic_DNA"/>
</dbReference>
<keyword evidence="1" id="KW-0378">Hydrolase</keyword>
<organism evidence="1 2">
    <name type="scientific">Brachybacterium hainanense</name>
    <dbReference type="NCBI Taxonomy" id="1541174"/>
    <lineage>
        <taxon>Bacteria</taxon>
        <taxon>Bacillati</taxon>
        <taxon>Actinomycetota</taxon>
        <taxon>Actinomycetes</taxon>
        <taxon>Micrococcales</taxon>
        <taxon>Dermabacteraceae</taxon>
        <taxon>Brachybacterium</taxon>
    </lineage>
</organism>
<evidence type="ECO:0000313" key="1">
    <source>
        <dbReference type="EMBL" id="MFC0676005.1"/>
    </source>
</evidence>
<sequence>MTAQPLAAAPWTDIPEGGTDLRLVVADMDGTLLQPDGEVPASFWPLLERMQERGIAFVPASGRQLATLQADFGPRGVRSFVAENGTVVLRDEEIVQTTTLDPRVAREAIIAGREAAARHDVGVVRCGVHGAYVERSDDAFLRVAGTYYHRLSVVEDLLAVPEEVIKVAVHAAGGAAQIAEEVFARVARTEQVVVSGANWVDVMPALADKGRGVRALQESLGASAAQTAVFGDYLNDLPMFPASELSFAMAGAHPEVAAAARYRAPGNDEAGVVQVLERLLGD</sequence>
<proteinExistence type="predicted"/>
<reference evidence="1 2" key="1">
    <citation type="submission" date="2024-09" db="EMBL/GenBank/DDBJ databases">
        <authorList>
            <person name="Sun Q."/>
            <person name="Mori K."/>
        </authorList>
    </citation>
    <scope>NUCLEOTIDE SEQUENCE [LARGE SCALE GENOMIC DNA]</scope>
    <source>
        <strain evidence="1 2">CICC 10874</strain>
    </source>
</reference>
<dbReference type="InterPro" id="IPR006379">
    <property type="entry name" value="HAD-SF_hydro_IIB"/>
</dbReference>
<dbReference type="Pfam" id="PF08282">
    <property type="entry name" value="Hydrolase_3"/>
    <property type="match status" value="1"/>
</dbReference>
<dbReference type="InterPro" id="IPR036412">
    <property type="entry name" value="HAD-like_sf"/>
</dbReference>
<name>A0ABV6RG67_9MICO</name>